<feature type="region of interest" description="Disordered" evidence="1">
    <location>
        <begin position="44"/>
        <end position="65"/>
    </location>
</feature>
<evidence type="ECO:0000256" key="1">
    <source>
        <dbReference type="SAM" id="MobiDB-lite"/>
    </source>
</evidence>
<feature type="compositionally biased region" description="Basic residues" evidence="1">
    <location>
        <begin position="52"/>
        <end position="65"/>
    </location>
</feature>
<dbReference type="EMBL" id="UINC01043339">
    <property type="protein sequence ID" value="SVB47231.1"/>
    <property type="molecule type" value="Genomic_DNA"/>
</dbReference>
<name>A0A382EB84_9ZZZZ</name>
<dbReference type="AlphaFoldDB" id="A0A382EB84"/>
<reference evidence="2" key="1">
    <citation type="submission" date="2018-05" db="EMBL/GenBank/DDBJ databases">
        <authorList>
            <person name="Lanie J.A."/>
            <person name="Ng W.-L."/>
            <person name="Kazmierczak K.M."/>
            <person name="Andrzejewski T.M."/>
            <person name="Davidsen T.M."/>
            <person name="Wayne K.J."/>
            <person name="Tettelin H."/>
            <person name="Glass J.I."/>
            <person name="Rusch D."/>
            <person name="Podicherti R."/>
            <person name="Tsui H.-C.T."/>
            <person name="Winkler M.E."/>
        </authorList>
    </citation>
    <scope>NUCLEOTIDE SEQUENCE</scope>
</reference>
<evidence type="ECO:0000313" key="2">
    <source>
        <dbReference type="EMBL" id="SVB47231.1"/>
    </source>
</evidence>
<sequence length="65" mass="7502">MGDSENWMQIVRRMRENGVPEGGYPDTTAGIRKMDAARELAANQLKQEAKDRKLRREARAKKKRS</sequence>
<proteinExistence type="predicted"/>
<accession>A0A382EB84</accession>
<gene>
    <name evidence="2" type="ORF">METZ01_LOCUS200085</name>
</gene>
<organism evidence="2">
    <name type="scientific">marine metagenome</name>
    <dbReference type="NCBI Taxonomy" id="408172"/>
    <lineage>
        <taxon>unclassified sequences</taxon>
        <taxon>metagenomes</taxon>
        <taxon>ecological metagenomes</taxon>
    </lineage>
</organism>
<protein>
    <submittedName>
        <fullName evidence="2">Uncharacterized protein</fullName>
    </submittedName>
</protein>